<feature type="non-terminal residue" evidence="1">
    <location>
        <position position="1"/>
    </location>
</feature>
<accession>A0ABD0LZF1</accession>
<name>A0ABD0LZF1_9CAEN</name>
<evidence type="ECO:0000313" key="2">
    <source>
        <dbReference type="Proteomes" id="UP001519460"/>
    </source>
</evidence>
<dbReference type="Proteomes" id="UP001519460">
    <property type="component" value="Unassembled WGS sequence"/>
</dbReference>
<reference evidence="1 2" key="1">
    <citation type="journal article" date="2023" name="Sci. Data">
        <title>Genome assembly of the Korean intertidal mud-creeper Batillaria attramentaria.</title>
        <authorList>
            <person name="Patra A.K."/>
            <person name="Ho P.T."/>
            <person name="Jun S."/>
            <person name="Lee S.J."/>
            <person name="Kim Y."/>
            <person name="Won Y.J."/>
        </authorList>
    </citation>
    <scope>NUCLEOTIDE SEQUENCE [LARGE SCALE GENOMIC DNA]</scope>
    <source>
        <strain evidence="1">Wonlab-2016</strain>
    </source>
</reference>
<comment type="caution">
    <text evidence="1">The sequence shown here is derived from an EMBL/GenBank/DDBJ whole genome shotgun (WGS) entry which is preliminary data.</text>
</comment>
<dbReference type="AlphaFoldDB" id="A0ABD0LZF1"/>
<organism evidence="1 2">
    <name type="scientific">Batillaria attramentaria</name>
    <dbReference type="NCBI Taxonomy" id="370345"/>
    <lineage>
        <taxon>Eukaryota</taxon>
        <taxon>Metazoa</taxon>
        <taxon>Spiralia</taxon>
        <taxon>Lophotrochozoa</taxon>
        <taxon>Mollusca</taxon>
        <taxon>Gastropoda</taxon>
        <taxon>Caenogastropoda</taxon>
        <taxon>Sorbeoconcha</taxon>
        <taxon>Cerithioidea</taxon>
        <taxon>Batillariidae</taxon>
        <taxon>Batillaria</taxon>
    </lineage>
</organism>
<keyword evidence="2" id="KW-1185">Reference proteome</keyword>
<dbReference type="EMBL" id="JACVVK020000014">
    <property type="protein sequence ID" value="KAK7504636.1"/>
    <property type="molecule type" value="Genomic_DNA"/>
</dbReference>
<proteinExistence type="predicted"/>
<protein>
    <submittedName>
        <fullName evidence="1">Uncharacterized protein</fullName>
    </submittedName>
</protein>
<evidence type="ECO:0000313" key="1">
    <source>
        <dbReference type="EMBL" id="KAK7504636.1"/>
    </source>
</evidence>
<sequence>ETRTSCLYYVQSYHQEQVADLFNSSVDVTVPLAHPLDGMCSQDQCKHGQFGGRVMSLVMGSYNPCRY</sequence>
<gene>
    <name evidence="1" type="ORF">BaRGS_00004122</name>
</gene>